<dbReference type="GO" id="GO:0006281">
    <property type="term" value="P:DNA repair"/>
    <property type="evidence" value="ECO:0007669"/>
    <property type="project" value="UniProtKB-UniRule"/>
</dbReference>
<evidence type="ECO:0000256" key="6">
    <source>
        <dbReference type="ARBA" id="ARBA00022806"/>
    </source>
</evidence>
<keyword evidence="11" id="KW-0413">Isomerase</keyword>
<dbReference type="GO" id="GO:0043138">
    <property type="term" value="F:3'-5' DNA helicase activity"/>
    <property type="evidence" value="ECO:0007669"/>
    <property type="project" value="UniProtKB-EC"/>
</dbReference>
<dbReference type="SUPFAM" id="SSF50249">
    <property type="entry name" value="Nucleic acid-binding proteins"/>
    <property type="match status" value="1"/>
</dbReference>
<keyword evidence="8" id="KW-0238">DNA-binding</keyword>
<organism evidence="18 19">
    <name type="scientific">candidate division WOR-3 bacterium</name>
    <dbReference type="NCBI Taxonomy" id="2052148"/>
    <lineage>
        <taxon>Bacteria</taxon>
        <taxon>Bacteria division WOR-3</taxon>
    </lineage>
</organism>
<comment type="function">
    <text evidence="15">Plays a critical role in recombination and DNA repair. Helps process Holliday junction intermediates to mature products by catalyzing branch migration. Has replication fork regression activity, unwinds stalled or blocked replication forks to make a HJ that can be resolved. Has a DNA unwinding activity characteristic of a DNA helicase with 3'-5' polarity.</text>
</comment>
<reference evidence="18 19" key="1">
    <citation type="submission" date="2018-06" db="EMBL/GenBank/DDBJ databases">
        <title>Extensive metabolic versatility and redundancy in microbially diverse, dynamic hydrothermal sediments.</title>
        <authorList>
            <person name="Dombrowski N."/>
            <person name="Teske A."/>
            <person name="Baker B.J."/>
        </authorList>
    </citation>
    <scope>NUCLEOTIDE SEQUENCE [LARGE SCALE GENOMIC DNA]</scope>
    <source>
        <strain evidence="18">B36_G15</strain>
    </source>
</reference>
<evidence type="ECO:0000256" key="7">
    <source>
        <dbReference type="ARBA" id="ARBA00022840"/>
    </source>
</evidence>
<evidence type="ECO:0000256" key="14">
    <source>
        <dbReference type="ARBA" id="ARBA00048988"/>
    </source>
</evidence>
<keyword evidence="6 15" id="KW-0347">Helicase</keyword>
<dbReference type="GO" id="GO:0005524">
    <property type="term" value="F:ATP binding"/>
    <property type="evidence" value="ECO:0007669"/>
    <property type="project" value="UniProtKB-KW"/>
</dbReference>
<dbReference type="GO" id="GO:0003677">
    <property type="term" value="F:DNA binding"/>
    <property type="evidence" value="ECO:0007669"/>
    <property type="project" value="UniProtKB-KW"/>
</dbReference>
<evidence type="ECO:0000256" key="10">
    <source>
        <dbReference type="ARBA" id="ARBA00023204"/>
    </source>
</evidence>
<sequence>MGKSKPSLDLDTPVQYLKGIGPKRSSYLSRIGVTTIGDLLTLVPRRYLDYSNLAKIAELKVGDAVTVVGQIIARDVKKTRSKGEVVILAVSDSSGLLTCRWFNRPDLKKKFRVGDLVILSGEVSFYYGKQMVNPNYQIVDPDKNDMPIYAGSIIPIYPLTEGMNLWNLRRSIMRAIECCLDKVKETLPEYILKKHNLLKMDEAIQKLHFPETMEEANKARERFVYEEIFFFELALALRRALVKGGDRGLTLKEKGYLTKRLIELLPFSLTEAQKRVIEEIGSDMARDQTMYRLLQGDVGSGKTVVAIYAALIAVENGYQAALMAPTEILAEQHYQTYQPILRELGVSSGLLTGSLPSTQKEAVLKGLADGSIKIIFGTHALIEERVNFAQLGLVIVDEQHRFGVVQRALLSAKGESPDFLVISATPIPRTLSLTLYGDLDISQLDEKPPGRKEIETIVVEPTRRAEIYRFIDRKIEEKNQVFYICPLIKESDRLGLKSVERAMDEISRVFVNRKVEILHGRIPTRDRKRIMEEFRRGKIDILIATTVVEVGVDIPNANIMVIEHPERFGIAQLHQLRGRIGRGETQGYCILFLPENYAPEWKRRIEYFASTTDGFELATKDLEIRGPGELLGKRQHGLPDLKITDITRDTPLLFKARRDAFQIVEFDPELNDPEHAVLKEQLARRFEAKLELLGIG</sequence>
<keyword evidence="5 15" id="KW-0378">Hydrolase</keyword>
<dbReference type="Gene3D" id="2.40.50.140">
    <property type="entry name" value="Nucleic acid-binding proteins"/>
    <property type="match status" value="1"/>
</dbReference>
<protein>
    <recommendedName>
        <fullName evidence="2 15">ATP-dependent DNA helicase RecG</fullName>
        <ecNumber evidence="13 15">5.6.2.4</ecNumber>
    </recommendedName>
</protein>
<dbReference type="SUPFAM" id="SSF52540">
    <property type="entry name" value="P-loop containing nucleoside triphosphate hydrolases"/>
    <property type="match status" value="2"/>
</dbReference>
<evidence type="ECO:0000259" key="17">
    <source>
        <dbReference type="PROSITE" id="PS51194"/>
    </source>
</evidence>
<feature type="domain" description="Helicase ATP-binding" evidence="16">
    <location>
        <begin position="283"/>
        <end position="444"/>
    </location>
</feature>
<dbReference type="PROSITE" id="PS51192">
    <property type="entry name" value="HELICASE_ATP_BIND_1"/>
    <property type="match status" value="1"/>
</dbReference>
<dbReference type="PANTHER" id="PTHR47964">
    <property type="entry name" value="ATP-DEPENDENT DNA HELICASE HOMOLOG RECG, CHLOROPLASTIC"/>
    <property type="match status" value="1"/>
</dbReference>
<evidence type="ECO:0000313" key="18">
    <source>
        <dbReference type="EMBL" id="RKX71207.1"/>
    </source>
</evidence>
<dbReference type="Pfam" id="PF19833">
    <property type="entry name" value="RecG_dom3_C"/>
    <property type="match status" value="1"/>
</dbReference>
<feature type="domain" description="Helicase C-terminal" evidence="17">
    <location>
        <begin position="466"/>
        <end position="623"/>
    </location>
</feature>
<evidence type="ECO:0000256" key="8">
    <source>
        <dbReference type="ARBA" id="ARBA00023125"/>
    </source>
</evidence>
<dbReference type="Pfam" id="PF17191">
    <property type="entry name" value="RecG_wedge"/>
    <property type="match status" value="1"/>
</dbReference>
<dbReference type="Pfam" id="PF00271">
    <property type="entry name" value="Helicase_C"/>
    <property type="match status" value="1"/>
</dbReference>
<dbReference type="InterPro" id="IPR011545">
    <property type="entry name" value="DEAD/DEAH_box_helicase_dom"/>
</dbReference>
<dbReference type="InterPro" id="IPR033454">
    <property type="entry name" value="RecG_wedge"/>
</dbReference>
<keyword evidence="7 15" id="KW-0067">ATP-binding</keyword>
<evidence type="ECO:0000256" key="4">
    <source>
        <dbReference type="ARBA" id="ARBA00022763"/>
    </source>
</evidence>
<evidence type="ECO:0000256" key="2">
    <source>
        <dbReference type="ARBA" id="ARBA00017846"/>
    </source>
</evidence>
<dbReference type="InterPro" id="IPR001650">
    <property type="entry name" value="Helicase_C-like"/>
</dbReference>
<dbReference type="NCBIfam" id="TIGR00643">
    <property type="entry name" value="recG"/>
    <property type="match status" value="1"/>
</dbReference>
<evidence type="ECO:0000256" key="3">
    <source>
        <dbReference type="ARBA" id="ARBA00022741"/>
    </source>
</evidence>
<dbReference type="EMBL" id="QNBE01000014">
    <property type="protein sequence ID" value="RKX71207.1"/>
    <property type="molecule type" value="Genomic_DNA"/>
</dbReference>
<dbReference type="InterPro" id="IPR012340">
    <property type="entry name" value="NA-bd_OB-fold"/>
</dbReference>
<evidence type="ECO:0000256" key="1">
    <source>
        <dbReference type="ARBA" id="ARBA00007504"/>
    </source>
</evidence>
<evidence type="ECO:0000256" key="11">
    <source>
        <dbReference type="ARBA" id="ARBA00023235"/>
    </source>
</evidence>
<dbReference type="AlphaFoldDB" id="A0A660SKF8"/>
<evidence type="ECO:0000259" key="16">
    <source>
        <dbReference type="PROSITE" id="PS51192"/>
    </source>
</evidence>
<dbReference type="InterPro" id="IPR027417">
    <property type="entry name" value="P-loop_NTPase"/>
</dbReference>
<keyword evidence="4 15" id="KW-0227">DNA damage</keyword>
<evidence type="ECO:0000256" key="12">
    <source>
        <dbReference type="ARBA" id="ARBA00034617"/>
    </source>
</evidence>
<name>A0A660SKF8_UNCW3</name>
<dbReference type="NCBIfam" id="NF008168">
    <property type="entry name" value="PRK10917.2-2"/>
    <property type="match status" value="1"/>
</dbReference>
<gene>
    <name evidence="18" type="ORF">DRP53_02350</name>
</gene>
<dbReference type="EC" id="5.6.2.4" evidence="13 15"/>
<dbReference type="CDD" id="cd04488">
    <property type="entry name" value="RecG_wedge_OBF"/>
    <property type="match status" value="1"/>
</dbReference>
<keyword evidence="9 15" id="KW-0233">DNA recombination</keyword>
<dbReference type="Gene3D" id="3.40.50.300">
    <property type="entry name" value="P-loop containing nucleotide triphosphate hydrolases"/>
    <property type="match status" value="2"/>
</dbReference>
<evidence type="ECO:0000256" key="15">
    <source>
        <dbReference type="RuleBase" id="RU363016"/>
    </source>
</evidence>
<comment type="similarity">
    <text evidence="1 15">Belongs to the helicase family. RecG subfamily.</text>
</comment>
<accession>A0A660SKF8</accession>
<evidence type="ECO:0000256" key="5">
    <source>
        <dbReference type="ARBA" id="ARBA00022801"/>
    </source>
</evidence>
<comment type="catalytic activity">
    <reaction evidence="14 15">
        <text>ATP + H2O = ADP + phosphate + H(+)</text>
        <dbReference type="Rhea" id="RHEA:13065"/>
        <dbReference type="ChEBI" id="CHEBI:15377"/>
        <dbReference type="ChEBI" id="CHEBI:15378"/>
        <dbReference type="ChEBI" id="CHEBI:30616"/>
        <dbReference type="ChEBI" id="CHEBI:43474"/>
        <dbReference type="ChEBI" id="CHEBI:456216"/>
        <dbReference type="EC" id="5.6.2.4"/>
    </reaction>
</comment>
<dbReference type="Proteomes" id="UP000268469">
    <property type="component" value="Unassembled WGS sequence"/>
</dbReference>
<dbReference type="PROSITE" id="PS51194">
    <property type="entry name" value="HELICASE_CTER"/>
    <property type="match status" value="1"/>
</dbReference>
<dbReference type="InterPro" id="IPR047112">
    <property type="entry name" value="RecG/Mfd"/>
</dbReference>
<keyword evidence="10 15" id="KW-0234">DNA repair</keyword>
<evidence type="ECO:0000256" key="9">
    <source>
        <dbReference type="ARBA" id="ARBA00023172"/>
    </source>
</evidence>
<dbReference type="CDD" id="cd17992">
    <property type="entry name" value="DEXHc_RecG"/>
    <property type="match status" value="1"/>
</dbReference>
<dbReference type="GO" id="GO:0016887">
    <property type="term" value="F:ATP hydrolysis activity"/>
    <property type="evidence" value="ECO:0007669"/>
    <property type="project" value="RHEA"/>
</dbReference>
<evidence type="ECO:0000313" key="19">
    <source>
        <dbReference type="Proteomes" id="UP000268469"/>
    </source>
</evidence>
<proteinExistence type="inferred from homology"/>
<comment type="caution">
    <text evidence="18">The sequence shown here is derived from an EMBL/GenBank/DDBJ whole genome shotgun (WGS) entry which is preliminary data.</text>
</comment>
<comment type="catalytic activity">
    <reaction evidence="12 15">
        <text>Couples ATP hydrolysis with the unwinding of duplex DNA by translocating in the 3'-5' direction.</text>
        <dbReference type="EC" id="5.6.2.4"/>
    </reaction>
</comment>
<dbReference type="Pfam" id="PF00270">
    <property type="entry name" value="DEAD"/>
    <property type="match status" value="1"/>
</dbReference>
<dbReference type="SMART" id="SM00490">
    <property type="entry name" value="HELICc"/>
    <property type="match status" value="2"/>
</dbReference>
<dbReference type="PANTHER" id="PTHR47964:SF1">
    <property type="entry name" value="ATP-DEPENDENT DNA HELICASE HOMOLOG RECG, CHLOROPLASTIC"/>
    <property type="match status" value="1"/>
</dbReference>
<dbReference type="GO" id="GO:0006310">
    <property type="term" value="P:DNA recombination"/>
    <property type="evidence" value="ECO:0007669"/>
    <property type="project" value="UniProtKB-UniRule"/>
</dbReference>
<keyword evidence="3 15" id="KW-0547">Nucleotide-binding</keyword>
<dbReference type="InterPro" id="IPR014001">
    <property type="entry name" value="Helicase_ATP-bd"/>
</dbReference>
<dbReference type="NCBIfam" id="NF008165">
    <property type="entry name" value="PRK10917.1-3"/>
    <property type="match status" value="1"/>
</dbReference>
<dbReference type="SMART" id="SM00487">
    <property type="entry name" value="DEXDc"/>
    <property type="match status" value="1"/>
</dbReference>
<dbReference type="InterPro" id="IPR045562">
    <property type="entry name" value="RecG_dom3_C"/>
</dbReference>
<evidence type="ECO:0000256" key="13">
    <source>
        <dbReference type="ARBA" id="ARBA00034808"/>
    </source>
</evidence>
<dbReference type="InterPro" id="IPR004609">
    <property type="entry name" value="ATP-dep_DNA_helicase_RecG"/>
</dbReference>